<dbReference type="GO" id="GO:0016579">
    <property type="term" value="P:protein deubiquitination"/>
    <property type="evidence" value="ECO:0007669"/>
    <property type="project" value="InterPro"/>
</dbReference>
<dbReference type="SUPFAM" id="SSF54001">
    <property type="entry name" value="Cysteine proteinases"/>
    <property type="match status" value="1"/>
</dbReference>
<feature type="region of interest" description="Disordered" evidence="1">
    <location>
        <begin position="121"/>
        <end position="169"/>
    </location>
</feature>
<protein>
    <submittedName>
        <fullName evidence="3">Ubiquitin carboxyl-terminal hydrolase</fullName>
    </submittedName>
</protein>
<dbReference type="GO" id="GO:0005829">
    <property type="term" value="C:cytosol"/>
    <property type="evidence" value="ECO:0007669"/>
    <property type="project" value="TreeGrafter"/>
</dbReference>
<organism evidence="3 4">
    <name type="scientific">Cordyceps javanica</name>
    <dbReference type="NCBI Taxonomy" id="43265"/>
    <lineage>
        <taxon>Eukaryota</taxon>
        <taxon>Fungi</taxon>
        <taxon>Dikarya</taxon>
        <taxon>Ascomycota</taxon>
        <taxon>Pezizomycotina</taxon>
        <taxon>Sordariomycetes</taxon>
        <taxon>Hypocreomycetidae</taxon>
        <taxon>Hypocreales</taxon>
        <taxon>Cordycipitaceae</taxon>
        <taxon>Cordyceps</taxon>
    </lineage>
</organism>
<evidence type="ECO:0000259" key="2">
    <source>
        <dbReference type="PROSITE" id="PS50235"/>
    </source>
</evidence>
<feature type="compositionally biased region" description="Basic and acidic residues" evidence="1">
    <location>
        <begin position="144"/>
        <end position="153"/>
    </location>
</feature>
<dbReference type="Proteomes" id="UP000315783">
    <property type="component" value="Unassembled WGS sequence"/>
</dbReference>
<dbReference type="InterPro" id="IPR001394">
    <property type="entry name" value="Peptidase_C19_UCH"/>
</dbReference>
<feature type="compositionally biased region" description="Basic and acidic residues" evidence="1">
    <location>
        <begin position="1"/>
        <end position="14"/>
    </location>
</feature>
<keyword evidence="4" id="KW-1185">Reference proteome</keyword>
<dbReference type="PROSITE" id="PS50235">
    <property type="entry name" value="USP_3"/>
    <property type="match status" value="1"/>
</dbReference>
<dbReference type="InterPro" id="IPR018200">
    <property type="entry name" value="USP_CS"/>
</dbReference>
<proteinExistence type="predicted"/>
<evidence type="ECO:0000256" key="1">
    <source>
        <dbReference type="SAM" id="MobiDB-lite"/>
    </source>
</evidence>
<sequence>MDKPAGSIDGRDVDLEALPETSTRPKPFEDDDAARKRRRTSASASMSPAEQLFFDNENEANNPHDISHKNDQNTTQKEAIPSPETHVDNFQTPAPSNSSTSLDPSSQLTLSLRRMVEDHGSNLLQPGRRLLASGSNSPILDQRCVSDEDRDPMTRSFGDTSSSDVEEVITPPDSFPFRLARDKRNIEAIQLQKLSEWMQKSAIEFLKTSDRSTVLLALQSQRKFWLSLPAAISALTTTRPYSSDSDLVFSTTQDIFSLYSLLTAALVEFDHRTLQLELAKDVEQDDELVLFCIECLHTWYDLLHIEERETSAGERLDGPSPWTRCVMSRVLLSPFVAAQGNTTQWISTLAYYLSKFATTSKFRLRDFTLIACIISDCVAADHQRNDATHSRSTSIYATGAIQQTRKTWLALSDALSTIIEKKISILSSETANRLVRALASIFSIICQSNNPAERNRPDGIDTLLETYQSKYPEATPDMLQKAAPWEWKLDVLSKLIQSGLMQLRVMAVNILCSYLADVWAQEEMTVDGRNFLRHLGRIVDNELIGYIVSPSCHPEIIVASANIIVFLVLSDASTEPLLDRLWHSIESSQDPRVADAITRVTSNVISVLRYEHLVHLCEKFNDVKLMDLSPLLRNLWENLIGEMVSKAQLAGESLTVHPFLSILRVLREMPTSNNGASYAYPELQMVAMQRARDLLNYGLGVEVRKQLYRNCCLTETYDIVRVVVEELESAVSGANDQSELILAGHANSARRDLISQIIHFQPKSITEELGGRLWEALEFNLDHEELVAQSGIQQLWRIILSAHDEGIAKSAIVLLASGVYLESKTIGACTVNRAQNIHLKLVRQCLRLMREARHALQAMPTDEDADDDSIVLLEPESELTRKKLEFLRTLRLLHYFLDAHRANTRYAAADLRSLIPECAADMKGEPTTLQYQAFGDDGNGEVKPLRIGRENSLGSLLAVLRDETGFESFKAYYRGRQLIPNEAQVQKSLRDLRMCDGLILLSKDVATSEMPNYVKPGSSPIEIEILSQFSEFWQYLIMDESMAAETYNFLLRLPADGDLMQRLGADDAKAKLYESIFLYLRVHKDRLPETMQFLDELVPFYADGADPYIYDLPFQFDQQKALRSPAGYVGLQNLSNTCYLNSLITQLYMNPGFRNYLLSFDVDEVDNSKVLLHETQRLFMHLQESINRSVEPAAFVGAIKTYDQGPIDIHSQMDVDEFYNLLFDRWEAQLPNAAARKCGHISERLEPFSAIQCDIKGKSTLEDSLRAYVGGETMDGDNKYKCSSCDRHVDAVKRACLNKTPDNMIFHLKRFEFNLQTLQRSKIDDYFAFPDRLDLQPYTVEHLSGSAPDGKQDMFELVGVLVHAGTAESGHYYSYVRERSPNQDTTQKWVEFNDDQVGIWNHASMEVSTFGGPERRSVYEENSISFNKSYSAYMLFYQRISPPTDAAATELATSGGIHSYSAKGEALKEHIHSENILLLRRHCLFDPNHAKFVQACVYESLRRKLSSQAESELDEQPSGKAEDAAYQLVMSTALSYLDQIFSRNKDCSFALMFCNMLIEMARTQQGCAWQTLKYFQLRPAVLRSLLLRNPERNVRVAVGQLFVTCLGTLSRSCPESLYMRSGTTTIPSDNEDEDMDDDDGDDGEKENMLSRAMEPLDQLWKSFQHHIRAWDEYFLTILDVAQLGRRECGAVLAGCYLEKCLKIITADRSMELEPNFVKMLQNVYKRFNAQPPSYVAVLALIDYLMSQLEPEISGETIVETVDERLADGTGYFPWTSKEVSLLLLSHPEQEDSSLFMARLLEINQAPECTRRILERIIQAGELPTRKLLHLLEDTIRGDASTDPLDVYIRAASIVVDSCNRLADAQNLVQHIGKQAASFERGEGEAFLGLIRRAIDSKRPLEEERAQMRLSTLLTIPQWGPFLLQYPDSHVRNGAERLVDMALCIPAEADSRSSEAAKLSSDLGLAIGKNCLSYLRDAHIERRMSIEREYAAVLIRVLTNCSVVVAESETLDEETKDKFSEQRQEILEGMTALVVDRAEDDGSDWEGSALSSEPLEDEGEIAEATAILGNDGCS</sequence>
<accession>A0A545VF47</accession>
<dbReference type="InterPro" id="IPR021905">
    <property type="entry name" value="DUF3517"/>
</dbReference>
<feature type="compositionally biased region" description="Low complexity" evidence="1">
    <location>
        <begin position="95"/>
        <end position="107"/>
    </location>
</feature>
<feature type="compositionally biased region" description="Acidic residues" evidence="1">
    <location>
        <begin position="1629"/>
        <end position="1644"/>
    </location>
</feature>
<dbReference type="PANTHER" id="PTHR24006:SF827">
    <property type="entry name" value="UBIQUITIN CARBOXYL-TERMINAL HYDROLASE 34"/>
    <property type="match status" value="1"/>
</dbReference>
<keyword evidence="3" id="KW-0378">Hydrolase</keyword>
<gene>
    <name evidence="3" type="ORF">IF1G_00272</name>
</gene>
<dbReference type="GO" id="GO:0004843">
    <property type="term" value="F:cysteine-type deubiquitinase activity"/>
    <property type="evidence" value="ECO:0007669"/>
    <property type="project" value="InterPro"/>
</dbReference>
<dbReference type="EMBL" id="SPUK01000001">
    <property type="protein sequence ID" value="TQW00341.1"/>
    <property type="molecule type" value="Genomic_DNA"/>
</dbReference>
<dbReference type="GO" id="GO:0005634">
    <property type="term" value="C:nucleus"/>
    <property type="evidence" value="ECO:0007669"/>
    <property type="project" value="TreeGrafter"/>
</dbReference>
<feature type="domain" description="USP" evidence="2">
    <location>
        <begin position="1129"/>
        <end position="1440"/>
    </location>
</feature>
<dbReference type="InterPro" id="IPR050164">
    <property type="entry name" value="Peptidase_C19"/>
</dbReference>
<dbReference type="Pfam" id="PF00443">
    <property type="entry name" value="UCH"/>
    <property type="match status" value="1"/>
</dbReference>
<feature type="region of interest" description="Disordered" evidence="1">
    <location>
        <begin position="1"/>
        <end position="107"/>
    </location>
</feature>
<dbReference type="PANTHER" id="PTHR24006">
    <property type="entry name" value="UBIQUITIN CARBOXYL-TERMINAL HYDROLASE"/>
    <property type="match status" value="1"/>
</dbReference>
<dbReference type="PROSITE" id="PS00973">
    <property type="entry name" value="USP_2"/>
    <property type="match status" value="1"/>
</dbReference>
<feature type="region of interest" description="Disordered" evidence="1">
    <location>
        <begin position="1620"/>
        <end position="1646"/>
    </location>
</feature>
<dbReference type="InterPro" id="IPR038765">
    <property type="entry name" value="Papain-like_cys_pep_sf"/>
</dbReference>
<dbReference type="STRING" id="43265.A0A545VF47"/>
<reference evidence="3 4" key="1">
    <citation type="journal article" date="2019" name="Appl. Microbiol. Biotechnol.">
        <title>Genome sequence of Isaria javanica and comparative genome analysis insights into family S53 peptidase evolution in fungal entomopathogens.</title>
        <authorList>
            <person name="Lin R."/>
            <person name="Zhang X."/>
            <person name="Xin B."/>
            <person name="Zou M."/>
            <person name="Gao Y."/>
            <person name="Qin F."/>
            <person name="Hu Q."/>
            <person name="Xie B."/>
            <person name="Cheng X."/>
        </authorList>
    </citation>
    <scope>NUCLEOTIDE SEQUENCE [LARGE SCALE GENOMIC DNA]</scope>
    <source>
        <strain evidence="3 4">IJ1G</strain>
    </source>
</reference>
<dbReference type="InterPro" id="IPR028889">
    <property type="entry name" value="USP"/>
</dbReference>
<name>A0A545VF47_9HYPO</name>
<dbReference type="Pfam" id="PF12030">
    <property type="entry name" value="DUF3517"/>
    <property type="match status" value="1"/>
</dbReference>
<dbReference type="Gene3D" id="3.90.70.10">
    <property type="entry name" value="Cysteine proteinases"/>
    <property type="match status" value="1"/>
</dbReference>
<evidence type="ECO:0000313" key="3">
    <source>
        <dbReference type="EMBL" id="TQW00341.1"/>
    </source>
</evidence>
<comment type="caution">
    <text evidence="3">The sequence shown here is derived from an EMBL/GenBank/DDBJ whole genome shotgun (WGS) entry which is preliminary data.</text>
</comment>
<evidence type="ECO:0000313" key="4">
    <source>
        <dbReference type="Proteomes" id="UP000315783"/>
    </source>
</evidence>